<dbReference type="Proteomes" id="UP000824540">
    <property type="component" value="Unassembled WGS sequence"/>
</dbReference>
<keyword evidence="3" id="KW-1185">Reference proteome</keyword>
<keyword evidence="1" id="KW-0812">Transmembrane</keyword>
<accession>A0A8T2P560</accession>
<dbReference type="AlphaFoldDB" id="A0A8T2P560"/>
<dbReference type="InterPro" id="IPR029321">
    <property type="entry name" value="INTS2"/>
</dbReference>
<evidence type="ECO:0000313" key="3">
    <source>
        <dbReference type="Proteomes" id="UP000824540"/>
    </source>
</evidence>
<sequence length="153" mass="17160">MRAFAVKQIRCHWRQQRAVCRVRRHNQFIEARRLLVTGDLCAAGLSASFGVMLLMVVTRFHSNEVSAIFESVSSTSGMKIRTGHRGLEGQKQAFKLNRISTSCGATAGKRTSRMVNFNSEITNFRFAPAVPTVTSSLDRNPHSLETEEERTLC</sequence>
<feature type="transmembrane region" description="Helical" evidence="1">
    <location>
        <begin position="34"/>
        <end position="57"/>
    </location>
</feature>
<dbReference type="GO" id="GO:0032039">
    <property type="term" value="C:integrator complex"/>
    <property type="evidence" value="ECO:0007669"/>
    <property type="project" value="InterPro"/>
</dbReference>
<name>A0A8T2P560_9TELE</name>
<protein>
    <submittedName>
        <fullName evidence="2">Uncharacterized protein</fullName>
    </submittedName>
</protein>
<evidence type="ECO:0000313" key="2">
    <source>
        <dbReference type="EMBL" id="KAG9348633.1"/>
    </source>
</evidence>
<dbReference type="EMBL" id="JAFBMS010000011">
    <property type="protein sequence ID" value="KAG9348633.1"/>
    <property type="molecule type" value="Genomic_DNA"/>
</dbReference>
<dbReference type="OrthoDB" id="70899at2759"/>
<organism evidence="2 3">
    <name type="scientific">Albula glossodonta</name>
    <name type="common">roundjaw bonefish</name>
    <dbReference type="NCBI Taxonomy" id="121402"/>
    <lineage>
        <taxon>Eukaryota</taxon>
        <taxon>Metazoa</taxon>
        <taxon>Chordata</taxon>
        <taxon>Craniata</taxon>
        <taxon>Vertebrata</taxon>
        <taxon>Euteleostomi</taxon>
        <taxon>Actinopterygii</taxon>
        <taxon>Neopterygii</taxon>
        <taxon>Teleostei</taxon>
        <taxon>Albuliformes</taxon>
        <taxon>Albulidae</taxon>
        <taxon>Albula</taxon>
    </lineage>
</organism>
<evidence type="ECO:0000256" key="1">
    <source>
        <dbReference type="SAM" id="Phobius"/>
    </source>
</evidence>
<keyword evidence="1" id="KW-0472">Membrane</keyword>
<proteinExistence type="predicted"/>
<gene>
    <name evidence="2" type="ORF">JZ751_002373</name>
</gene>
<keyword evidence="1" id="KW-1133">Transmembrane helix</keyword>
<reference evidence="2" key="1">
    <citation type="thesis" date="2021" institute="BYU ScholarsArchive" country="Provo, UT, USA">
        <title>Applications of and Algorithms for Genome Assembly and Genomic Analyses with an Emphasis on Marine Teleosts.</title>
        <authorList>
            <person name="Pickett B.D."/>
        </authorList>
    </citation>
    <scope>NUCLEOTIDE SEQUENCE</scope>
    <source>
        <strain evidence="2">HI-2016</strain>
    </source>
</reference>
<comment type="caution">
    <text evidence="2">The sequence shown here is derived from an EMBL/GenBank/DDBJ whole genome shotgun (WGS) entry which is preliminary data.</text>
</comment>
<dbReference type="Pfam" id="PF14750">
    <property type="entry name" value="INTS2"/>
    <property type="match status" value="1"/>
</dbReference>